<reference evidence="14 15" key="1">
    <citation type="submission" date="2019-08" db="EMBL/GenBank/DDBJ databases">
        <title>Genomes of Antarctic Bizionia species.</title>
        <authorList>
            <person name="Bowman J.P."/>
        </authorList>
    </citation>
    <scope>NUCLEOTIDE SEQUENCE [LARGE SCALE GENOMIC DNA]</scope>
    <source>
        <strain evidence="14 15">ADA-4</strain>
    </source>
</reference>
<dbReference type="InterPro" id="IPR003661">
    <property type="entry name" value="HisK_dim/P_dom"/>
</dbReference>
<comment type="subunit">
    <text evidence="9">At low DSF concentrations, interacts with RpfF.</text>
</comment>
<dbReference type="PANTHER" id="PTHR45339">
    <property type="entry name" value="HYBRID SIGNAL TRANSDUCTION HISTIDINE KINASE J"/>
    <property type="match status" value="1"/>
</dbReference>
<evidence type="ECO:0000256" key="1">
    <source>
        <dbReference type="ARBA" id="ARBA00000085"/>
    </source>
</evidence>
<keyword evidence="15" id="KW-1185">Reference proteome</keyword>
<dbReference type="Gene3D" id="1.10.287.130">
    <property type="match status" value="1"/>
</dbReference>
<feature type="modified residue" description="4-aspartylphosphate" evidence="11">
    <location>
        <position position="446"/>
    </location>
</feature>
<evidence type="ECO:0000256" key="9">
    <source>
        <dbReference type="ARBA" id="ARBA00064003"/>
    </source>
</evidence>
<dbReference type="Gene3D" id="3.30.565.10">
    <property type="entry name" value="Histidine kinase-like ATPase, C-terminal domain"/>
    <property type="match status" value="1"/>
</dbReference>
<protein>
    <recommendedName>
        <fullName evidence="10">Sensory/regulatory protein RpfC</fullName>
        <ecNumber evidence="2">2.7.13.3</ecNumber>
    </recommendedName>
</protein>
<dbReference type="CDD" id="cd16922">
    <property type="entry name" value="HATPase_EvgS-ArcB-TorS-like"/>
    <property type="match status" value="1"/>
</dbReference>
<evidence type="ECO:0000259" key="12">
    <source>
        <dbReference type="PROSITE" id="PS50109"/>
    </source>
</evidence>
<evidence type="ECO:0000256" key="8">
    <source>
        <dbReference type="ARBA" id="ARBA00023012"/>
    </source>
</evidence>
<dbReference type="EMBL" id="VSKK01000001">
    <property type="protein sequence ID" value="TYB78439.1"/>
    <property type="molecule type" value="Genomic_DNA"/>
</dbReference>
<dbReference type="SUPFAM" id="SSF55874">
    <property type="entry name" value="ATPase domain of HSP90 chaperone/DNA topoisomerase II/histidine kinase"/>
    <property type="match status" value="1"/>
</dbReference>
<dbReference type="FunFam" id="1.10.287.130:FF:000002">
    <property type="entry name" value="Two-component osmosensing histidine kinase"/>
    <property type="match status" value="1"/>
</dbReference>
<dbReference type="InterPro" id="IPR011006">
    <property type="entry name" value="CheY-like_superfamily"/>
</dbReference>
<keyword evidence="8" id="KW-0902">Two-component regulatory system</keyword>
<dbReference type="AlphaFoldDB" id="A0A5D0RBH5"/>
<dbReference type="CDD" id="cd17546">
    <property type="entry name" value="REC_hyHK_CKI1_RcsC-like"/>
    <property type="match status" value="1"/>
</dbReference>
<dbReference type="Pfam" id="PF00512">
    <property type="entry name" value="HisKA"/>
    <property type="match status" value="1"/>
</dbReference>
<dbReference type="SUPFAM" id="SSF47384">
    <property type="entry name" value="Homodimeric domain of signal transducing histidine kinase"/>
    <property type="match status" value="1"/>
</dbReference>
<dbReference type="Pfam" id="PF02518">
    <property type="entry name" value="HATPase_c"/>
    <property type="match status" value="1"/>
</dbReference>
<dbReference type="InterPro" id="IPR036890">
    <property type="entry name" value="HATPase_C_sf"/>
</dbReference>
<dbReference type="SMART" id="SM00448">
    <property type="entry name" value="REC"/>
    <property type="match status" value="1"/>
</dbReference>
<organism evidence="14 15">
    <name type="scientific">Bizionia myxarmorum</name>
    <dbReference type="NCBI Taxonomy" id="291186"/>
    <lineage>
        <taxon>Bacteria</taxon>
        <taxon>Pseudomonadati</taxon>
        <taxon>Bacteroidota</taxon>
        <taxon>Flavobacteriia</taxon>
        <taxon>Flavobacteriales</taxon>
        <taxon>Flavobacteriaceae</taxon>
        <taxon>Bizionia</taxon>
    </lineage>
</organism>
<keyword evidence="7" id="KW-0067">ATP-binding</keyword>
<dbReference type="EC" id="2.7.13.3" evidence="2"/>
<dbReference type="InterPro" id="IPR036097">
    <property type="entry name" value="HisK_dim/P_sf"/>
</dbReference>
<feature type="domain" description="Histidine kinase" evidence="12">
    <location>
        <begin position="145"/>
        <end position="367"/>
    </location>
</feature>
<evidence type="ECO:0000256" key="3">
    <source>
        <dbReference type="ARBA" id="ARBA00022553"/>
    </source>
</evidence>
<proteinExistence type="predicted"/>
<dbReference type="Proteomes" id="UP000323720">
    <property type="component" value="Unassembled WGS sequence"/>
</dbReference>
<comment type="caution">
    <text evidence="14">The sequence shown here is derived from an EMBL/GenBank/DDBJ whole genome shotgun (WGS) entry which is preliminary data.</text>
</comment>
<evidence type="ECO:0000256" key="4">
    <source>
        <dbReference type="ARBA" id="ARBA00022679"/>
    </source>
</evidence>
<evidence type="ECO:0000256" key="2">
    <source>
        <dbReference type="ARBA" id="ARBA00012438"/>
    </source>
</evidence>
<sequence length="513" mass="58420">MRNIDNQNIEIHPELKKLQYKFLNSVKQIDHVKRIQLNKELAIAHRIIAAENEESGKLAAQLIIADLEITFLNQEKAERAAELVIANIELIYQNEEKAKHAAELIIINKELLFQIEEKEKIEIQLTLAKEKAEETDRLKSAFLANMSHEIRTPMNGILGFADLLKEPKLTGKMQQDYIDIIKKSGVRMLKIINNIVNISKIESGKMEANIQEIDINEKIDFMHHFFKPEIDKKGLKFLIENTVSENDSIIKSDSEKIFSILTNLIKNAIKHTEIGSIELGCSMQIKNEHSVLEFYVKDTGNGIPKHRQKAIFERFIQADISDERSFQGSGLGLSISKAYVEMLGGKIRLESEEGKGSIFYFTLPCQTKQPEKSVYKNDNIVGKDDKKTHSKPLALKILIAEDDEISKLLISSLVKDYSSVLFHAKTGLEAVEILKENVDIDLILMDIQMPEMNGYEATIKIREFNKEVVIIAQTASALSHEKGKTMDAGCNDYILKPINKDRLINLIQTYFRK</sequence>
<dbReference type="InterPro" id="IPR001789">
    <property type="entry name" value="Sig_transdc_resp-reg_receiver"/>
</dbReference>
<feature type="domain" description="Response regulatory" evidence="13">
    <location>
        <begin position="396"/>
        <end position="511"/>
    </location>
</feature>
<dbReference type="FunFam" id="3.30.565.10:FF:000010">
    <property type="entry name" value="Sensor histidine kinase RcsC"/>
    <property type="match status" value="1"/>
</dbReference>
<evidence type="ECO:0000313" key="15">
    <source>
        <dbReference type="Proteomes" id="UP000323720"/>
    </source>
</evidence>
<comment type="catalytic activity">
    <reaction evidence="1">
        <text>ATP + protein L-histidine = ADP + protein N-phospho-L-histidine.</text>
        <dbReference type="EC" id="2.7.13.3"/>
    </reaction>
</comment>
<dbReference type="CDD" id="cd00082">
    <property type="entry name" value="HisKA"/>
    <property type="match status" value="1"/>
</dbReference>
<dbReference type="InterPro" id="IPR003594">
    <property type="entry name" value="HATPase_dom"/>
</dbReference>
<gene>
    <name evidence="14" type="ORF">ES674_01265</name>
</gene>
<name>A0A5D0RBH5_9FLAO</name>
<evidence type="ECO:0000313" key="14">
    <source>
        <dbReference type="EMBL" id="TYB78439.1"/>
    </source>
</evidence>
<evidence type="ECO:0000259" key="13">
    <source>
        <dbReference type="PROSITE" id="PS50110"/>
    </source>
</evidence>
<dbReference type="PRINTS" id="PR00344">
    <property type="entry name" value="BCTRLSENSOR"/>
</dbReference>
<evidence type="ECO:0000256" key="5">
    <source>
        <dbReference type="ARBA" id="ARBA00022741"/>
    </source>
</evidence>
<evidence type="ECO:0000256" key="7">
    <source>
        <dbReference type="ARBA" id="ARBA00022840"/>
    </source>
</evidence>
<accession>A0A5D0RBH5</accession>
<keyword evidence="3 11" id="KW-0597">Phosphoprotein</keyword>
<evidence type="ECO:0000256" key="11">
    <source>
        <dbReference type="PROSITE-ProRule" id="PRU00169"/>
    </source>
</evidence>
<dbReference type="SMART" id="SM00387">
    <property type="entry name" value="HATPase_c"/>
    <property type="match status" value="1"/>
</dbReference>
<dbReference type="Pfam" id="PF00072">
    <property type="entry name" value="Response_reg"/>
    <property type="match status" value="1"/>
</dbReference>
<evidence type="ECO:0000256" key="6">
    <source>
        <dbReference type="ARBA" id="ARBA00022777"/>
    </source>
</evidence>
<dbReference type="OrthoDB" id="9816309at2"/>
<dbReference type="InterPro" id="IPR005467">
    <property type="entry name" value="His_kinase_dom"/>
</dbReference>
<dbReference type="RefSeq" id="WP_148402177.1">
    <property type="nucleotide sequence ID" value="NZ_VSKK01000001.1"/>
</dbReference>
<dbReference type="SUPFAM" id="SSF52172">
    <property type="entry name" value="CheY-like"/>
    <property type="match status" value="1"/>
</dbReference>
<dbReference type="InterPro" id="IPR004358">
    <property type="entry name" value="Sig_transdc_His_kin-like_C"/>
</dbReference>
<dbReference type="SMART" id="SM00388">
    <property type="entry name" value="HisKA"/>
    <property type="match status" value="1"/>
</dbReference>
<dbReference type="PANTHER" id="PTHR45339:SF1">
    <property type="entry name" value="HYBRID SIGNAL TRANSDUCTION HISTIDINE KINASE J"/>
    <property type="match status" value="1"/>
</dbReference>
<keyword evidence="4" id="KW-0808">Transferase</keyword>
<keyword evidence="5" id="KW-0547">Nucleotide-binding</keyword>
<dbReference type="PROSITE" id="PS50109">
    <property type="entry name" value="HIS_KIN"/>
    <property type="match status" value="1"/>
</dbReference>
<dbReference type="Gene3D" id="3.40.50.2300">
    <property type="match status" value="1"/>
</dbReference>
<dbReference type="GO" id="GO:0000155">
    <property type="term" value="F:phosphorelay sensor kinase activity"/>
    <property type="evidence" value="ECO:0007669"/>
    <property type="project" value="InterPro"/>
</dbReference>
<keyword evidence="6" id="KW-0418">Kinase</keyword>
<evidence type="ECO:0000256" key="10">
    <source>
        <dbReference type="ARBA" id="ARBA00068150"/>
    </source>
</evidence>
<dbReference type="PROSITE" id="PS50110">
    <property type="entry name" value="RESPONSE_REGULATORY"/>
    <property type="match status" value="1"/>
</dbReference>
<dbReference type="GO" id="GO:0005524">
    <property type="term" value="F:ATP binding"/>
    <property type="evidence" value="ECO:0007669"/>
    <property type="project" value="UniProtKB-KW"/>
</dbReference>